<dbReference type="InterPro" id="IPR050122">
    <property type="entry name" value="RTK"/>
</dbReference>
<evidence type="ECO:0000256" key="16">
    <source>
        <dbReference type="ARBA" id="ARBA00023137"/>
    </source>
</evidence>
<evidence type="ECO:0000256" key="27">
    <source>
        <dbReference type="SAM" id="Phobius"/>
    </source>
</evidence>
<evidence type="ECO:0000256" key="17">
    <source>
        <dbReference type="ARBA" id="ARBA00023157"/>
    </source>
</evidence>
<evidence type="ECO:0000256" key="20">
    <source>
        <dbReference type="ARBA" id="ARBA00023224"/>
    </source>
</evidence>
<dbReference type="GO" id="GO:0005886">
    <property type="term" value="C:plasma membrane"/>
    <property type="evidence" value="ECO:0007669"/>
    <property type="project" value="UniProtKB-SubCell"/>
</dbReference>
<feature type="compositionally biased region" description="Low complexity" evidence="26">
    <location>
        <begin position="1265"/>
        <end position="1278"/>
    </location>
</feature>
<comment type="catalytic activity">
    <reaction evidence="22">
        <text>L-tyrosyl-[protein] + ATP = O-phospho-L-tyrosyl-[protein] + ADP + H(+)</text>
        <dbReference type="Rhea" id="RHEA:10596"/>
        <dbReference type="Rhea" id="RHEA-COMP:10136"/>
        <dbReference type="Rhea" id="RHEA-COMP:20101"/>
        <dbReference type="ChEBI" id="CHEBI:15378"/>
        <dbReference type="ChEBI" id="CHEBI:30616"/>
        <dbReference type="ChEBI" id="CHEBI:46858"/>
        <dbReference type="ChEBI" id="CHEBI:61978"/>
        <dbReference type="ChEBI" id="CHEBI:456216"/>
        <dbReference type="EC" id="2.7.10.1"/>
    </reaction>
</comment>
<keyword evidence="9" id="KW-0677">Repeat</keyword>
<evidence type="ECO:0000256" key="1">
    <source>
        <dbReference type="ARBA" id="ARBA00004167"/>
    </source>
</evidence>
<dbReference type="Gene3D" id="3.30.200.20">
    <property type="entry name" value="Phosphorylase Kinase, domain 1"/>
    <property type="match status" value="1"/>
</dbReference>
<keyword evidence="12 25" id="KW-0067">ATP-binding</keyword>
<dbReference type="Proteomes" id="UP001153636">
    <property type="component" value="Chromosome 7"/>
</dbReference>
<dbReference type="InterPro" id="IPR008266">
    <property type="entry name" value="Tyr_kinase_AS"/>
</dbReference>
<feature type="transmembrane region" description="Helical" evidence="27">
    <location>
        <begin position="855"/>
        <end position="878"/>
    </location>
</feature>
<dbReference type="FunFam" id="3.30.200.20:FF:000593">
    <property type="entry name" value="Predicted protein"/>
    <property type="match status" value="1"/>
</dbReference>
<dbReference type="InterPro" id="IPR011009">
    <property type="entry name" value="Kinase-like_dom_sf"/>
</dbReference>
<dbReference type="InterPro" id="IPR001828">
    <property type="entry name" value="ANF_lig-bd_rcpt"/>
</dbReference>
<dbReference type="GO" id="GO:0043235">
    <property type="term" value="C:receptor complex"/>
    <property type="evidence" value="ECO:0007669"/>
    <property type="project" value="TreeGrafter"/>
</dbReference>
<keyword evidence="4" id="KW-1003">Cell membrane</keyword>
<evidence type="ECO:0000256" key="12">
    <source>
        <dbReference type="ARBA" id="ARBA00022840"/>
    </source>
</evidence>
<organism evidence="30 31">
    <name type="scientific">Psylliodes chrysocephalus</name>
    <dbReference type="NCBI Taxonomy" id="3402493"/>
    <lineage>
        <taxon>Eukaryota</taxon>
        <taxon>Metazoa</taxon>
        <taxon>Ecdysozoa</taxon>
        <taxon>Arthropoda</taxon>
        <taxon>Hexapoda</taxon>
        <taxon>Insecta</taxon>
        <taxon>Pterygota</taxon>
        <taxon>Neoptera</taxon>
        <taxon>Endopterygota</taxon>
        <taxon>Coleoptera</taxon>
        <taxon>Polyphaga</taxon>
        <taxon>Cucujiformia</taxon>
        <taxon>Chrysomeloidea</taxon>
        <taxon>Chrysomelidae</taxon>
        <taxon>Galerucinae</taxon>
        <taxon>Alticini</taxon>
        <taxon>Psylliodes</taxon>
    </lineage>
</organism>
<evidence type="ECO:0000313" key="30">
    <source>
        <dbReference type="EMBL" id="CAH1113858.1"/>
    </source>
</evidence>
<dbReference type="GO" id="GO:0004714">
    <property type="term" value="F:transmembrane receptor protein tyrosine kinase activity"/>
    <property type="evidence" value="ECO:0007669"/>
    <property type="project" value="UniProtKB-EC"/>
</dbReference>
<dbReference type="SUPFAM" id="SSF56112">
    <property type="entry name" value="Protein kinase-like (PK-like)"/>
    <property type="match status" value="1"/>
</dbReference>
<evidence type="ECO:0000256" key="8">
    <source>
        <dbReference type="ARBA" id="ARBA00022729"/>
    </source>
</evidence>
<evidence type="ECO:0000313" key="31">
    <source>
        <dbReference type="Proteomes" id="UP001153636"/>
    </source>
</evidence>
<evidence type="ECO:0000256" key="9">
    <source>
        <dbReference type="ARBA" id="ARBA00022737"/>
    </source>
</evidence>
<dbReference type="OrthoDB" id="4062651at2759"/>
<evidence type="ECO:0000256" key="22">
    <source>
        <dbReference type="ARBA" id="ARBA00051243"/>
    </source>
</evidence>
<keyword evidence="20" id="KW-0807">Transducer</keyword>
<dbReference type="InterPro" id="IPR000719">
    <property type="entry name" value="Prot_kinase_dom"/>
</dbReference>
<evidence type="ECO:0000256" key="24">
    <source>
        <dbReference type="ARBA" id="ARBA00073785"/>
    </source>
</evidence>
<feature type="binding site" evidence="25">
    <location>
        <position position="950"/>
    </location>
    <ligand>
        <name>ATP</name>
        <dbReference type="ChEBI" id="CHEBI:30616"/>
    </ligand>
</feature>
<evidence type="ECO:0000256" key="14">
    <source>
        <dbReference type="ARBA" id="ARBA00023040"/>
    </source>
</evidence>
<keyword evidence="8 28" id="KW-0732">Signal</keyword>
<dbReference type="InterPro" id="IPR001245">
    <property type="entry name" value="Ser-Thr/Tyr_kinase_cat_dom"/>
</dbReference>
<dbReference type="Pfam" id="PF01094">
    <property type="entry name" value="ANF_receptor"/>
    <property type="match status" value="1"/>
</dbReference>
<dbReference type="PROSITE" id="PS00107">
    <property type="entry name" value="PROTEIN_KINASE_ATP"/>
    <property type="match status" value="1"/>
</dbReference>
<dbReference type="GO" id="GO:0005524">
    <property type="term" value="F:ATP binding"/>
    <property type="evidence" value="ECO:0007669"/>
    <property type="project" value="UniProtKB-UniRule"/>
</dbReference>
<evidence type="ECO:0000256" key="23">
    <source>
        <dbReference type="ARBA" id="ARBA00056965"/>
    </source>
</evidence>
<evidence type="ECO:0000256" key="28">
    <source>
        <dbReference type="SAM" id="SignalP"/>
    </source>
</evidence>
<evidence type="ECO:0000256" key="25">
    <source>
        <dbReference type="PROSITE-ProRule" id="PRU10141"/>
    </source>
</evidence>
<dbReference type="InterPro" id="IPR017441">
    <property type="entry name" value="Protein_kinase_ATP_BS"/>
</dbReference>
<keyword evidence="19" id="KW-0325">Glycoprotein</keyword>
<keyword evidence="13 27" id="KW-1133">Transmembrane helix</keyword>
<dbReference type="Gene3D" id="3.40.50.2300">
    <property type="match status" value="2"/>
</dbReference>
<dbReference type="CDD" id="cd00192">
    <property type="entry name" value="PTKc"/>
    <property type="match status" value="1"/>
</dbReference>
<dbReference type="EMBL" id="OV651819">
    <property type="protein sequence ID" value="CAH1113858.1"/>
    <property type="molecule type" value="Genomic_DNA"/>
</dbReference>
<evidence type="ECO:0000256" key="5">
    <source>
        <dbReference type="ARBA" id="ARBA00022553"/>
    </source>
</evidence>
<keyword evidence="7 27" id="KW-0812">Transmembrane</keyword>
<evidence type="ECO:0000256" key="18">
    <source>
        <dbReference type="ARBA" id="ARBA00023170"/>
    </source>
</evidence>
<keyword evidence="17" id="KW-1015">Disulfide bond</keyword>
<evidence type="ECO:0000259" key="29">
    <source>
        <dbReference type="PROSITE" id="PS50011"/>
    </source>
</evidence>
<dbReference type="GO" id="GO:0004930">
    <property type="term" value="F:G protein-coupled receptor activity"/>
    <property type="evidence" value="ECO:0007669"/>
    <property type="project" value="UniProtKB-KW"/>
</dbReference>
<reference evidence="30" key="1">
    <citation type="submission" date="2022-01" db="EMBL/GenBank/DDBJ databases">
        <authorList>
            <person name="King R."/>
        </authorList>
    </citation>
    <scope>NUCLEOTIDE SEQUENCE</scope>
</reference>
<keyword evidence="6" id="KW-0808">Transferase</keyword>
<dbReference type="InterPro" id="IPR020635">
    <property type="entry name" value="Tyr_kinase_cat_dom"/>
</dbReference>
<feature type="compositionally biased region" description="Polar residues" evidence="26">
    <location>
        <begin position="1294"/>
        <end position="1303"/>
    </location>
</feature>
<keyword evidence="14" id="KW-0297">G-protein coupled receptor</keyword>
<comment type="subcellular location">
    <subcellularLocation>
        <location evidence="2">Cell membrane</location>
        <topology evidence="2">Multi-pass membrane protein</topology>
    </subcellularLocation>
    <subcellularLocation>
        <location evidence="1">Membrane</location>
        <topology evidence="1">Single-pass membrane protein</topology>
    </subcellularLocation>
</comment>
<accession>A0A9P0GLZ6</accession>
<evidence type="ECO:0000256" key="15">
    <source>
        <dbReference type="ARBA" id="ARBA00023136"/>
    </source>
</evidence>
<feature type="chain" id="PRO_5040184959" description="Gamma-aminobutyric acid type B receptor subunit 2" evidence="28">
    <location>
        <begin position="24"/>
        <end position="1303"/>
    </location>
</feature>
<keyword evidence="21" id="KW-0393">Immunoglobulin domain</keyword>
<dbReference type="Pfam" id="PF07714">
    <property type="entry name" value="PK_Tyr_Ser-Thr"/>
    <property type="match status" value="1"/>
</dbReference>
<dbReference type="PRINTS" id="PR00109">
    <property type="entry name" value="TYRKINASE"/>
</dbReference>
<evidence type="ECO:0000256" key="21">
    <source>
        <dbReference type="ARBA" id="ARBA00023319"/>
    </source>
</evidence>
<dbReference type="Gene3D" id="1.10.510.10">
    <property type="entry name" value="Transferase(Phosphotransferase) domain 1"/>
    <property type="match status" value="1"/>
</dbReference>
<keyword evidence="31" id="KW-1185">Reference proteome</keyword>
<evidence type="ECO:0000256" key="2">
    <source>
        <dbReference type="ARBA" id="ARBA00004651"/>
    </source>
</evidence>
<dbReference type="SUPFAM" id="SSF53822">
    <property type="entry name" value="Periplasmic binding protein-like I"/>
    <property type="match status" value="1"/>
</dbReference>
<dbReference type="FunFam" id="1.10.510.10:FF:001227">
    <property type="entry name" value="Tyrosine-protein kinase receptor"/>
    <property type="match status" value="1"/>
</dbReference>
<dbReference type="SMART" id="SM00219">
    <property type="entry name" value="TyrKc"/>
    <property type="match status" value="1"/>
</dbReference>
<dbReference type="FunFam" id="3.40.50.2300:FF:000063">
    <property type="entry name" value="Gamma-aminobutyric acid type B receptor subunit"/>
    <property type="match status" value="1"/>
</dbReference>
<evidence type="ECO:0000256" key="3">
    <source>
        <dbReference type="ARBA" id="ARBA00011902"/>
    </source>
</evidence>
<evidence type="ECO:0000256" key="11">
    <source>
        <dbReference type="ARBA" id="ARBA00022777"/>
    </source>
</evidence>
<comment type="function">
    <text evidence="23">Receptor for basic fibroblast growth factor.</text>
</comment>
<keyword evidence="16" id="KW-0829">Tyrosine-protein kinase</keyword>
<evidence type="ECO:0000256" key="26">
    <source>
        <dbReference type="SAM" id="MobiDB-lite"/>
    </source>
</evidence>
<keyword evidence="15 27" id="KW-0472">Membrane</keyword>
<feature type="signal peptide" evidence="28">
    <location>
        <begin position="1"/>
        <end position="23"/>
    </location>
</feature>
<dbReference type="InterPro" id="IPR028082">
    <property type="entry name" value="Peripla_BP_I"/>
</dbReference>
<dbReference type="PANTHER" id="PTHR24416:SF489">
    <property type="entry name" value="PROTEIN KINASE DOMAIN-CONTAINING PROTEIN"/>
    <property type="match status" value="1"/>
</dbReference>
<evidence type="ECO:0000256" key="7">
    <source>
        <dbReference type="ARBA" id="ARBA00022692"/>
    </source>
</evidence>
<dbReference type="PROSITE" id="PS00109">
    <property type="entry name" value="PROTEIN_KINASE_TYR"/>
    <property type="match status" value="1"/>
</dbReference>
<evidence type="ECO:0000256" key="13">
    <source>
        <dbReference type="ARBA" id="ARBA00022989"/>
    </source>
</evidence>
<feature type="domain" description="Protein kinase" evidence="29">
    <location>
        <begin position="918"/>
        <end position="1191"/>
    </location>
</feature>
<feature type="region of interest" description="Disordered" evidence="26">
    <location>
        <begin position="1265"/>
        <end position="1303"/>
    </location>
</feature>
<sequence>MPSRHPFLICLLFICTSILFVESQQTKCLDIEEVYPKKYFLHNGQSLTVNIETSTRMTHLLTSHIFFIFAKEVLGYTKVNITYQEDYFKIEDVMGRLSHYKNRSVPIPPATINLEVWTSPEFDTFEKQYVKEVGSIGPPGRFGWFIPQKYDGPIKKFYTDRFFWDDSIQEVHWSFFLDERLASSFNLDADVLNMLIYKNMFHMKEENGEKDYVCPNGICINGTSMFIPKQCIRRNCAVLLAPEFNASDFLIQQVTETGLYVNIMWLGKNLKYALRLLDEHYSHKGKQESYIFFHWYPGDVVQDETNYITVKFKNNEFYNFTNNIVNGYKYEMHRLVKIVWSQMENGANPLFLGVRQFKLREQDYAYLLNLDRQGKYNVSEIACQWMKNNKKIWSAWNNMIATTPVINIGGIFPSLKPDLPFNGAGIYKAAIYATNYINKQNKLIKGYQLRMIGMVGDCKAETVMSKFLGLIVTKDTYDNLVGVLGPACSETIEPIAAVSKEYRVLTVSYSAEGVSFSDRSKYPYFFRTIGENHHYKHVYLSLFKEFRWKRVAALTEDGQKYTEYISLMSDDLEKNNISFIANKKFPRGRNTNDMRNYLEDLKSKRARIIIADVADHDARMVICEAKRLDMTAKQGYVWFLPVWLSPDWYNTTKYKDPEPIDCLVEEMMEAANGYFSLTHAYYASNESKMQEGITVAEWKNKLRKYSGTTPISDYAGFAYDAVWTYALALSQLLQNDSADMANLHSQSTTQKLKNYIQAIDFHGVSGHISFKGGSTRVSTINIIQWYNGKKNFIGSFYPNVSTNSTDIYGGNLTLKRAEVKWFTPDGSIPEDGELPPPSCAVDGLAKVFGVECQTAVIILNVIIAGILIIGVICVCLYMKRRYDQKVMKTKNYMRSLGIPFDMHNASDLDKWEMRRETIVINRKLGEGAFGMVYGGEVELEAGGWSPVAVKTLKVGSTTEDKLDFLSEAEVMKRFDHKNIVKLLGVCTKEEPVYTVMEYMLYGDLKTYLLARRHLVKLKDIDESEEISPKRLTNVALDVARGLSYLAEMKFVHRDIASRNCLVNDKRTVKIGDFGMTRAIFDNDYYKFTRRARLPVRWMAPESLALGVFTPSSDVWSFGVLLYEIITFGNFPFQGKTNPEVLMEVKAGQTLPIPKGTKPQLVGLMCSCWKRESKERPTASQIVEFLANNPRLVTPCLDVPILSVQMGDSDELEMTSKNLNLKVSPSKSTNGSTFQTASTIFDDRIDPDNIPLEVCCPKEPLLGQGRGSSSNLLSRLGVGSKRESEEDDEYVEQNIPDTQDNTNV</sequence>
<keyword evidence="11" id="KW-0418">Kinase</keyword>
<evidence type="ECO:0000256" key="10">
    <source>
        <dbReference type="ARBA" id="ARBA00022741"/>
    </source>
</evidence>
<evidence type="ECO:0000256" key="19">
    <source>
        <dbReference type="ARBA" id="ARBA00023180"/>
    </source>
</evidence>
<keyword evidence="5" id="KW-0597">Phosphoprotein</keyword>
<gene>
    <name evidence="30" type="ORF">PSYICH_LOCUS13362</name>
</gene>
<keyword evidence="10 25" id="KW-0547">Nucleotide-binding</keyword>
<dbReference type="PROSITE" id="PS50011">
    <property type="entry name" value="PROTEIN_KINASE_DOM"/>
    <property type="match status" value="1"/>
</dbReference>
<evidence type="ECO:0000256" key="6">
    <source>
        <dbReference type="ARBA" id="ARBA00022679"/>
    </source>
</evidence>
<dbReference type="PANTHER" id="PTHR24416">
    <property type="entry name" value="TYROSINE-PROTEIN KINASE RECEPTOR"/>
    <property type="match status" value="1"/>
</dbReference>
<dbReference type="GO" id="GO:0007169">
    <property type="term" value="P:cell surface receptor protein tyrosine kinase signaling pathway"/>
    <property type="evidence" value="ECO:0007669"/>
    <property type="project" value="TreeGrafter"/>
</dbReference>
<protein>
    <recommendedName>
        <fullName evidence="24">Gamma-aminobutyric acid type B receptor subunit 2</fullName>
        <ecNumber evidence="3">2.7.10.1</ecNumber>
    </recommendedName>
</protein>
<name>A0A9P0GLZ6_9CUCU</name>
<proteinExistence type="predicted"/>
<dbReference type="EC" id="2.7.10.1" evidence="3"/>
<dbReference type="CDD" id="cd06366">
    <property type="entry name" value="PBP1_GABAb_receptor"/>
    <property type="match status" value="1"/>
</dbReference>
<keyword evidence="18" id="KW-0675">Receptor</keyword>
<evidence type="ECO:0000256" key="4">
    <source>
        <dbReference type="ARBA" id="ARBA00022475"/>
    </source>
</evidence>